<organism evidence="1 2">
    <name type="scientific">Clostridium omnivorum</name>
    <dbReference type="NCBI Taxonomy" id="1604902"/>
    <lineage>
        <taxon>Bacteria</taxon>
        <taxon>Bacillati</taxon>
        <taxon>Bacillota</taxon>
        <taxon>Clostridia</taxon>
        <taxon>Eubacteriales</taxon>
        <taxon>Clostridiaceae</taxon>
        <taxon>Clostridium</taxon>
    </lineage>
</organism>
<dbReference type="Gene3D" id="1.10.340.20">
    <property type="entry name" value="Apc36109-like domain"/>
    <property type="match status" value="1"/>
</dbReference>
<evidence type="ECO:0000313" key="1">
    <source>
        <dbReference type="EMBL" id="GLC30162.1"/>
    </source>
</evidence>
<gene>
    <name evidence="1" type="ORF">bsdE14_15720</name>
</gene>
<dbReference type="SUPFAM" id="SSF116922">
    <property type="entry name" value="YugE-like"/>
    <property type="match status" value="1"/>
</dbReference>
<proteinExistence type="predicted"/>
<name>A0ABQ5N4K2_9CLOT</name>
<comment type="caution">
    <text evidence="1">The sequence shown here is derived from an EMBL/GenBank/DDBJ whole genome shotgun (WGS) entry which is preliminary data.</text>
</comment>
<dbReference type="Proteomes" id="UP001208567">
    <property type="component" value="Unassembled WGS sequence"/>
</dbReference>
<protein>
    <recommendedName>
        <fullName evidence="3">DUF1871 family protein</fullName>
    </recommendedName>
</protein>
<dbReference type="EMBL" id="BRXR01000001">
    <property type="protein sequence ID" value="GLC30162.1"/>
    <property type="molecule type" value="Genomic_DNA"/>
</dbReference>
<keyword evidence="2" id="KW-1185">Reference proteome</keyword>
<dbReference type="InterPro" id="IPR015053">
    <property type="entry name" value="DUF1871"/>
</dbReference>
<accession>A0ABQ5N4K2</accession>
<dbReference type="Pfam" id="PF08958">
    <property type="entry name" value="DUF1871"/>
    <property type="match status" value="1"/>
</dbReference>
<evidence type="ECO:0008006" key="3">
    <source>
        <dbReference type="Google" id="ProtNLM"/>
    </source>
</evidence>
<evidence type="ECO:0000313" key="2">
    <source>
        <dbReference type="Proteomes" id="UP001208567"/>
    </source>
</evidence>
<dbReference type="InterPro" id="IPR023162">
    <property type="entry name" value="Apc36109-like_dom_sf"/>
</dbReference>
<reference evidence="1 2" key="1">
    <citation type="journal article" date="2024" name="Int. J. Syst. Evol. Microbiol.">
        <title>Clostridium omnivorum sp. nov., isolated from anoxic soil under the treatment of reductive soil disinfestation.</title>
        <authorList>
            <person name="Ueki A."/>
            <person name="Tonouchi A."/>
            <person name="Kaku N."/>
            <person name="Honma S."/>
            <person name="Ueki K."/>
        </authorList>
    </citation>
    <scope>NUCLEOTIDE SEQUENCE [LARGE SCALE GENOMIC DNA]</scope>
    <source>
        <strain evidence="1 2">E14</strain>
    </source>
</reference>
<dbReference type="RefSeq" id="WP_264849424.1">
    <property type="nucleotide sequence ID" value="NZ_BRXR01000001.1"/>
</dbReference>
<sequence length="80" mass="9393">MNKVKSIIDEWDPANLLCIYCPDNEYDDEIHEIINALPNIQDVEELAIVIQNVFTEFFGEQRPKWDYTQCLIIAKKIFSS</sequence>